<name>A0A328D468_9ASTE</name>
<accession>A0A328D468</accession>
<comment type="caution">
    <text evidence="1">The sequence shown here is derived from an EMBL/GenBank/DDBJ whole genome shotgun (WGS) entry which is preliminary data.</text>
</comment>
<dbReference type="Proteomes" id="UP000249390">
    <property type="component" value="Unassembled WGS sequence"/>
</dbReference>
<protein>
    <submittedName>
        <fullName evidence="1">Uncharacterized protein</fullName>
    </submittedName>
</protein>
<dbReference type="AlphaFoldDB" id="A0A328D468"/>
<gene>
    <name evidence="1" type="ORF">DM860_013081</name>
</gene>
<dbReference type="EMBL" id="NQVE01000196">
    <property type="protein sequence ID" value="RAL39880.1"/>
    <property type="molecule type" value="Genomic_DNA"/>
</dbReference>
<proteinExistence type="predicted"/>
<organism evidence="1 2">
    <name type="scientific">Cuscuta australis</name>
    <dbReference type="NCBI Taxonomy" id="267555"/>
    <lineage>
        <taxon>Eukaryota</taxon>
        <taxon>Viridiplantae</taxon>
        <taxon>Streptophyta</taxon>
        <taxon>Embryophyta</taxon>
        <taxon>Tracheophyta</taxon>
        <taxon>Spermatophyta</taxon>
        <taxon>Magnoliopsida</taxon>
        <taxon>eudicotyledons</taxon>
        <taxon>Gunneridae</taxon>
        <taxon>Pentapetalae</taxon>
        <taxon>asterids</taxon>
        <taxon>lamiids</taxon>
        <taxon>Solanales</taxon>
        <taxon>Convolvulaceae</taxon>
        <taxon>Cuscuteae</taxon>
        <taxon>Cuscuta</taxon>
        <taxon>Cuscuta subgen. Grammica</taxon>
        <taxon>Cuscuta sect. Cleistogrammica</taxon>
    </lineage>
</organism>
<evidence type="ECO:0000313" key="1">
    <source>
        <dbReference type="EMBL" id="RAL39880.1"/>
    </source>
</evidence>
<evidence type="ECO:0000313" key="2">
    <source>
        <dbReference type="Proteomes" id="UP000249390"/>
    </source>
</evidence>
<reference evidence="1 2" key="1">
    <citation type="submission" date="2018-06" db="EMBL/GenBank/DDBJ databases">
        <title>The Genome of Cuscuta australis (Dodder) Provides Insight into the Evolution of Plant Parasitism.</title>
        <authorList>
            <person name="Liu H."/>
        </authorList>
    </citation>
    <scope>NUCLEOTIDE SEQUENCE [LARGE SCALE GENOMIC DNA]</scope>
    <source>
        <strain evidence="2">cv. Yunnan</strain>
        <tissue evidence="1">Vines</tissue>
    </source>
</reference>
<sequence length="291" mass="31669">MVSILDKIIATMDDALNKLLGVLKNIFYGRVEFHDEVCTAYDHVDEILKTLHLFRHLLDLSYSDSELYAFNVEISCSLQDLVRGTPMSLSDIPLELKSFKTKMMDAIRNLLGVPIAPPDLAPTTTLHNPAPTDIESVECTVGDSVRVPAVDADDVSVGGIVNAFPSDLVAVDTHVDAPGKGEVAKDPALSNIIITCTLVPSSKTAQVADANYTQADISLSFDIILSSAHANIVESEYWVSPPVAKFAFALLSCVHRCTPLCRLNEDLSSSGHNLWVNIFSPVSEHEWEPPP</sequence>
<keyword evidence="2" id="KW-1185">Reference proteome</keyword>